<keyword evidence="5" id="KW-0997">Cell inner membrane</keyword>
<reference evidence="11" key="1">
    <citation type="submission" date="2021-04" db="EMBL/GenBank/DDBJ databases">
        <title>Ouciella asimina sp. nov., isolated from the surface seawater in the hydrothermal field of Okinawa Trough.</title>
        <authorList>
            <person name="Shuang W."/>
        </authorList>
    </citation>
    <scope>NUCLEOTIDE SEQUENCE</scope>
    <source>
        <strain evidence="11">LXI357</strain>
    </source>
</reference>
<dbReference type="GO" id="GO:0098797">
    <property type="term" value="C:plasma membrane protein complex"/>
    <property type="evidence" value="ECO:0007669"/>
    <property type="project" value="TreeGrafter"/>
</dbReference>
<keyword evidence="8" id="KW-1133">Transmembrane helix</keyword>
<comment type="subcellular location">
    <subcellularLocation>
        <location evidence="1">Cell inner membrane</location>
        <topology evidence="1">Single-pass membrane protein</topology>
        <orientation evidence="1">Periplasmic side</orientation>
    </subcellularLocation>
</comment>
<dbReference type="PANTHER" id="PTHR33446">
    <property type="entry name" value="PROTEIN TONB-RELATED"/>
    <property type="match status" value="1"/>
</dbReference>
<dbReference type="EMBL" id="JAGRQC010000001">
    <property type="protein sequence ID" value="MBR0551705.1"/>
    <property type="molecule type" value="Genomic_DNA"/>
</dbReference>
<accession>A0A8T4IF81</accession>
<organism evidence="11 12">
    <name type="scientific">Stakelama marina</name>
    <dbReference type="NCBI Taxonomy" id="2826939"/>
    <lineage>
        <taxon>Bacteria</taxon>
        <taxon>Pseudomonadati</taxon>
        <taxon>Pseudomonadota</taxon>
        <taxon>Alphaproteobacteria</taxon>
        <taxon>Sphingomonadales</taxon>
        <taxon>Sphingomonadaceae</taxon>
        <taxon>Stakelama</taxon>
    </lineage>
</organism>
<evidence type="ECO:0000256" key="4">
    <source>
        <dbReference type="ARBA" id="ARBA00022475"/>
    </source>
</evidence>
<evidence type="ECO:0000256" key="1">
    <source>
        <dbReference type="ARBA" id="ARBA00004383"/>
    </source>
</evidence>
<feature type="domain" description="TonB C-terminal" evidence="10">
    <location>
        <begin position="19"/>
        <end position="111"/>
    </location>
</feature>
<keyword evidence="6" id="KW-0812">Transmembrane</keyword>
<evidence type="ECO:0000259" key="10">
    <source>
        <dbReference type="PROSITE" id="PS52015"/>
    </source>
</evidence>
<keyword evidence="12" id="KW-1185">Reference proteome</keyword>
<keyword evidence="3" id="KW-0813">Transport</keyword>
<dbReference type="Gene3D" id="3.30.1150.10">
    <property type="match status" value="1"/>
</dbReference>
<dbReference type="Proteomes" id="UP000676996">
    <property type="component" value="Unassembled WGS sequence"/>
</dbReference>
<dbReference type="GO" id="GO:0015031">
    <property type="term" value="P:protein transport"/>
    <property type="evidence" value="ECO:0007669"/>
    <property type="project" value="UniProtKB-KW"/>
</dbReference>
<keyword evidence="4" id="KW-1003">Cell membrane</keyword>
<proteinExistence type="inferred from homology"/>
<keyword evidence="7" id="KW-0653">Protein transport</keyword>
<sequence length="197" mass="21459">MFVMALAVMVAMLQDAVTEPEPVNPAVWVSDNDYPAEAKRAGWTGAVEFKLAVSPEGTVSECTIVKSSGHQLLDDRACEVISERAKFKPAHDAAGRAVASTWSSKFRWQLDDVNPGPFELGEPPVGPVYWKFDVLVDVDGTPLSCVAKDADGNVIPGDRGLCPSALKHKEPKVTKDGEPIRYHVIRTFQQTVKPDDN</sequence>
<gene>
    <name evidence="11" type="ORF">J7S20_04210</name>
</gene>
<dbReference type="RefSeq" id="WP_284052972.1">
    <property type="nucleotide sequence ID" value="NZ_JAGRQC010000001.1"/>
</dbReference>
<name>A0A8T4IF81_9SPHN</name>
<evidence type="ECO:0000256" key="8">
    <source>
        <dbReference type="ARBA" id="ARBA00022989"/>
    </source>
</evidence>
<dbReference type="PANTHER" id="PTHR33446:SF2">
    <property type="entry name" value="PROTEIN TONB"/>
    <property type="match status" value="1"/>
</dbReference>
<dbReference type="GO" id="GO:0055085">
    <property type="term" value="P:transmembrane transport"/>
    <property type="evidence" value="ECO:0007669"/>
    <property type="project" value="InterPro"/>
</dbReference>
<dbReference type="Pfam" id="PF03544">
    <property type="entry name" value="TonB_C"/>
    <property type="match status" value="1"/>
</dbReference>
<dbReference type="InterPro" id="IPR037682">
    <property type="entry name" value="TonB_C"/>
</dbReference>
<evidence type="ECO:0000256" key="9">
    <source>
        <dbReference type="ARBA" id="ARBA00023136"/>
    </source>
</evidence>
<dbReference type="NCBIfam" id="TIGR01352">
    <property type="entry name" value="tonB_Cterm"/>
    <property type="match status" value="1"/>
</dbReference>
<comment type="similarity">
    <text evidence="2">Belongs to the TonB family.</text>
</comment>
<evidence type="ECO:0000256" key="2">
    <source>
        <dbReference type="ARBA" id="ARBA00006555"/>
    </source>
</evidence>
<dbReference type="SUPFAM" id="SSF74653">
    <property type="entry name" value="TolA/TonB C-terminal domain"/>
    <property type="match status" value="1"/>
</dbReference>
<keyword evidence="9" id="KW-0472">Membrane</keyword>
<dbReference type="AlphaFoldDB" id="A0A8T4IF81"/>
<protein>
    <submittedName>
        <fullName evidence="11">Energy transducer TonB</fullName>
    </submittedName>
</protein>
<evidence type="ECO:0000313" key="11">
    <source>
        <dbReference type="EMBL" id="MBR0551705.1"/>
    </source>
</evidence>
<evidence type="ECO:0000256" key="3">
    <source>
        <dbReference type="ARBA" id="ARBA00022448"/>
    </source>
</evidence>
<evidence type="ECO:0000256" key="6">
    <source>
        <dbReference type="ARBA" id="ARBA00022692"/>
    </source>
</evidence>
<dbReference type="GO" id="GO:0031992">
    <property type="term" value="F:energy transducer activity"/>
    <property type="evidence" value="ECO:0007669"/>
    <property type="project" value="TreeGrafter"/>
</dbReference>
<dbReference type="InterPro" id="IPR006260">
    <property type="entry name" value="TonB/TolA_C"/>
</dbReference>
<evidence type="ECO:0000256" key="5">
    <source>
        <dbReference type="ARBA" id="ARBA00022519"/>
    </source>
</evidence>
<dbReference type="InterPro" id="IPR051045">
    <property type="entry name" value="TonB-dependent_transducer"/>
</dbReference>
<dbReference type="PROSITE" id="PS52015">
    <property type="entry name" value="TONB_CTD"/>
    <property type="match status" value="1"/>
</dbReference>
<comment type="caution">
    <text evidence="11">The sequence shown here is derived from an EMBL/GenBank/DDBJ whole genome shotgun (WGS) entry which is preliminary data.</text>
</comment>
<evidence type="ECO:0000256" key="7">
    <source>
        <dbReference type="ARBA" id="ARBA00022927"/>
    </source>
</evidence>
<evidence type="ECO:0000313" key="12">
    <source>
        <dbReference type="Proteomes" id="UP000676996"/>
    </source>
</evidence>